<keyword evidence="2" id="KW-1185">Reference proteome</keyword>
<dbReference type="EMBL" id="JARBHB010000001">
    <property type="protein sequence ID" value="KAJ8897432.1"/>
    <property type="molecule type" value="Genomic_DNA"/>
</dbReference>
<comment type="caution">
    <text evidence="1">The sequence shown here is derived from an EMBL/GenBank/DDBJ whole genome shotgun (WGS) entry which is preliminary data.</text>
</comment>
<sequence length="305" mass="33395">MRMTEVRMEQCRNAKAGKHASSGIVRPGIEPGSPWWEVSSLTIQPLRPPYDLKHTRASMLPPECVTSVQYEETTSYRNSLNKYTAGQIGITILTPLQLHVDTSIKAAHATVSERLACSPPTKTIRVQSPAGSLRIFARGNRVGRCRWSTGFLGCLQLPPPLHSGAGPYSSQTPSSALKTSPLPSLPLRLCPNSLREYLSPTLEITESALCCPQLGGENARGDDCRVVLAVSCWSGLLDSGITLFTRLDSATRRTPLGICESNRGPHSCSTMIVYLNFAAHSPWLKFSRVLINTRSEFLIMEACAW</sequence>
<dbReference type="Proteomes" id="UP001159363">
    <property type="component" value="Chromosome 1"/>
</dbReference>
<name>A0ABQ9ILB6_9NEOP</name>
<accession>A0ABQ9ILB6</accession>
<proteinExistence type="predicted"/>
<organism evidence="1 2">
    <name type="scientific">Dryococelus australis</name>
    <dbReference type="NCBI Taxonomy" id="614101"/>
    <lineage>
        <taxon>Eukaryota</taxon>
        <taxon>Metazoa</taxon>
        <taxon>Ecdysozoa</taxon>
        <taxon>Arthropoda</taxon>
        <taxon>Hexapoda</taxon>
        <taxon>Insecta</taxon>
        <taxon>Pterygota</taxon>
        <taxon>Neoptera</taxon>
        <taxon>Polyneoptera</taxon>
        <taxon>Phasmatodea</taxon>
        <taxon>Verophasmatodea</taxon>
        <taxon>Anareolatae</taxon>
        <taxon>Phasmatidae</taxon>
        <taxon>Eurycanthinae</taxon>
        <taxon>Dryococelus</taxon>
    </lineage>
</organism>
<evidence type="ECO:0000313" key="2">
    <source>
        <dbReference type="Proteomes" id="UP001159363"/>
    </source>
</evidence>
<reference evidence="1 2" key="1">
    <citation type="submission" date="2023-02" db="EMBL/GenBank/DDBJ databases">
        <title>LHISI_Scaffold_Assembly.</title>
        <authorList>
            <person name="Stuart O.P."/>
            <person name="Cleave R."/>
            <person name="Magrath M.J.L."/>
            <person name="Mikheyev A.S."/>
        </authorList>
    </citation>
    <scope>NUCLEOTIDE SEQUENCE [LARGE SCALE GENOMIC DNA]</scope>
    <source>
        <strain evidence="1">Daus_M_001</strain>
        <tissue evidence="1">Leg muscle</tissue>
    </source>
</reference>
<protein>
    <submittedName>
        <fullName evidence="1">Uncharacterized protein</fullName>
    </submittedName>
</protein>
<gene>
    <name evidence="1" type="ORF">PR048_002778</name>
</gene>
<evidence type="ECO:0000313" key="1">
    <source>
        <dbReference type="EMBL" id="KAJ8897432.1"/>
    </source>
</evidence>